<dbReference type="PaxDb" id="768679-TTX_0574"/>
<gene>
    <name evidence="4" type="ordered locus">TTX_0574</name>
</gene>
<dbReference type="GeneID" id="11263575"/>
<reference evidence="4 5" key="1">
    <citation type="journal article" date="2011" name="PLoS ONE">
        <title>The complete genome sequence of Thermoproteus tenax: a physiologically versatile member of the Crenarchaeota.</title>
        <authorList>
            <person name="Siebers B."/>
            <person name="Zaparty M."/>
            <person name="Raddatz G."/>
            <person name="Tjaden B."/>
            <person name="Albers S.V."/>
            <person name="Bell S.D."/>
            <person name="Blombach F."/>
            <person name="Kletzin A."/>
            <person name="Kyrpides N."/>
            <person name="Lanz C."/>
            <person name="Plagens A."/>
            <person name="Rampp M."/>
            <person name="Rosinus A."/>
            <person name="von Jan M."/>
            <person name="Makarova K.S."/>
            <person name="Klenk H.P."/>
            <person name="Schuster S.C."/>
            <person name="Hensel R."/>
        </authorList>
    </citation>
    <scope>NUCLEOTIDE SEQUENCE [LARGE SCALE GENOMIC DNA]</scope>
    <source>
        <strain evidence="5">ATCC 35583 / DSM 2078 / JCM 9277 / NBRC 100435 / Kra 1</strain>
    </source>
</reference>
<sequence>MPYFSALVVVACTRDCYDTCIFTPKAAGGRLLDLAPTRSFPTLGFTCARGRADVKRLYSSARLKRPLMRRGDQFVEISWERAVQELALRLRAADPQRVLHIDYDGNQGLLTWYYPARLFNAIGASSTDYSICSAEGHSALKLHWGRSWGLLPEELAAARAVVFWGVNALVSFIHGWALTKRARRAAVDVVMTETLKASDLPVVVRPGTDVVLALGIARRIIDAEAYDRRFIERYTYGFDEFKRYVQKFTDQVVEEETGVTRDVLDGLTEIYLSGAKTVIGFALGRTLNGGEAIRAISLIHALLGDPLGFFYSNSGAWEIDFDYLRGYHVGRPSRVVPMGLVGRQIGEFDVVYVWNANPVMTLPQGDRICEAAARGDIFLAVHDIVMSETAQCADLVLPAPTYLEKDDVVYSYWHQLLVYNKAVVEPIGESKPEHWVVREVGKAMGLGDHVLLSEDPWRAVDIALRKTGVSLDLLIRRRVLAMRRGDPLEFPTPTRKLEFYSTQAAKAGLSPLPSYERPSGRPTLVFTSDPKYTNTQFFDEYGEPEPVVYSNPRQAPEGVVCLERDGVAVKVKLRWDPEVPEGVLLARGIFKDLAGRPVSSIVDGTPNPYGGTPRINSTVVAVRNCE</sequence>
<dbReference type="Pfam" id="PF00384">
    <property type="entry name" value="Molybdopterin"/>
    <property type="match status" value="1"/>
</dbReference>
<accession>G4RNU5</accession>
<dbReference type="STRING" id="768679.TTX_0574"/>
<dbReference type="KEGG" id="ttn:TTX_0574"/>
<dbReference type="HOGENOM" id="CLU_000422_13_3_2"/>
<dbReference type="SUPFAM" id="SSF53706">
    <property type="entry name" value="Formate dehydrogenase/DMSO reductase, domains 1-3"/>
    <property type="match status" value="1"/>
</dbReference>
<dbReference type="PATRIC" id="fig|768679.9.peg.589"/>
<dbReference type="Gene3D" id="3.40.50.740">
    <property type="match status" value="1"/>
</dbReference>
<dbReference type="eggNOG" id="arCOG01491">
    <property type="taxonomic scope" value="Archaea"/>
</dbReference>
<keyword evidence="2" id="KW-0479">Metal-binding</keyword>
<organism evidence="4 5">
    <name type="scientific">Thermoproteus tenax (strain ATCC 35583 / DSM 2078 / JCM 9277 / NBRC 100435 / Kra 1)</name>
    <dbReference type="NCBI Taxonomy" id="768679"/>
    <lineage>
        <taxon>Archaea</taxon>
        <taxon>Thermoproteota</taxon>
        <taxon>Thermoprotei</taxon>
        <taxon>Thermoproteales</taxon>
        <taxon>Thermoproteaceae</taxon>
        <taxon>Thermoproteus</taxon>
    </lineage>
</organism>
<dbReference type="Gene3D" id="3.40.228.10">
    <property type="entry name" value="Dimethylsulfoxide Reductase, domain 2"/>
    <property type="match status" value="1"/>
</dbReference>
<dbReference type="InterPro" id="IPR050612">
    <property type="entry name" value="Prok_Mopterin_Oxidored"/>
</dbReference>
<evidence type="ECO:0000256" key="1">
    <source>
        <dbReference type="ARBA" id="ARBA00023004"/>
    </source>
</evidence>
<keyword evidence="2" id="KW-0411">Iron-sulfur</keyword>
<feature type="domain" description="Molybdopterin oxidoreductase" evidence="3">
    <location>
        <begin position="62"/>
        <end position="442"/>
    </location>
</feature>
<keyword evidence="5" id="KW-1185">Reference proteome</keyword>
<dbReference type="EMBL" id="FN869859">
    <property type="protein sequence ID" value="CCC81239.1"/>
    <property type="molecule type" value="Genomic_DNA"/>
</dbReference>
<evidence type="ECO:0000259" key="3">
    <source>
        <dbReference type="Pfam" id="PF00384"/>
    </source>
</evidence>
<dbReference type="CDD" id="cd02766">
    <property type="entry name" value="MopB_3"/>
    <property type="match status" value="1"/>
</dbReference>
<evidence type="ECO:0000313" key="4">
    <source>
        <dbReference type="EMBL" id="CCC81239.1"/>
    </source>
</evidence>
<dbReference type="Proteomes" id="UP000002654">
    <property type="component" value="Chromosome"/>
</dbReference>
<keyword evidence="1" id="KW-0408">Iron</keyword>
<dbReference type="AlphaFoldDB" id="G4RNU5"/>
<dbReference type="PANTHER" id="PTHR43742:SF6">
    <property type="entry name" value="OXIDOREDUCTASE YYAE-RELATED"/>
    <property type="match status" value="1"/>
</dbReference>
<dbReference type="GO" id="GO:0051536">
    <property type="term" value="F:iron-sulfur cluster binding"/>
    <property type="evidence" value="ECO:0007669"/>
    <property type="project" value="UniProtKB-KW"/>
</dbReference>
<evidence type="ECO:0000256" key="2">
    <source>
        <dbReference type="ARBA" id="ARBA00023014"/>
    </source>
</evidence>
<dbReference type="OrthoDB" id="23466at2157"/>
<dbReference type="RefSeq" id="WP_014126496.1">
    <property type="nucleotide sequence ID" value="NC_016070.1"/>
</dbReference>
<evidence type="ECO:0000313" key="5">
    <source>
        <dbReference type="Proteomes" id="UP000002654"/>
    </source>
</evidence>
<name>G4RNU5_THETK</name>
<dbReference type="GO" id="GO:0016491">
    <property type="term" value="F:oxidoreductase activity"/>
    <property type="evidence" value="ECO:0007669"/>
    <property type="project" value="InterPro"/>
</dbReference>
<protein>
    <submittedName>
        <fullName evidence="4">Molybdopterin oxidoreductase</fullName>
    </submittedName>
</protein>
<dbReference type="Gene3D" id="3.30.2070.10">
    <property type="entry name" value="Formate dehydrogenase/DMSO reductase"/>
    <property type="match status" value="1"/>
</dbReference>
<dbReference type="InterPro" id="IPR006656">
    <property type="entry name" value="Mopterin_OxRdtase"/>
</dbReference>
<dbReference type="PANTHER" id="PTHR43742">
    <property type="entry name" value="TRIMETHYLAMINE-N-OXIDE REDUCTASE"/>
    <property type="match status" value="1"/>
</dbReference>
<proteinExistence type="predicted"/>